<evidence type="ECO:0000259" key="19">
    <source>
        <dbReference type="Pfam" id="PF11741"/>
    </source>
</evidence>
<feature type="chain" id="PRO_5037475696" evidence="16">
    <location>
        <begin position="27"/>
        <end position="882"/>
    </location>
</feature>
<dbReference type="InterPro" id="IPR036942">
    <property type="entry name" value="Beta-barrel_TonB_sf"/>
</dbReference>
<comment type="subcellular location">
    <subcellularLocation>
        <location evidence="1 13">Cell outer membrane</location>
        <topology evidence="1 13">Multi-pass membrane protein</topology>
    </subcellularLocation>
</comment>
<dbReference type="EMBL" id="JAHHGZ010000066">
    <property type="protein sequence ID" value="MBW4672195.1"/>
    <property type="molecule type" value="Genomic_DNA"/>
</dbReference>
<dbReference type="InterPro" id="IPR037066">
    <property type="entry name" value="Plug_dom_sf"/>
</dbReference>
<evidence type="ECO:0000256" key="11">
    <source>
        <dbReference type="ARBA" id="ARBA00023136"/>
    </source>
</evidence>
<feature type="domain" description="AMIN" evidence="19">
    <location>
        <begin position="82"/>
        <end position="180"/>
    </location>
</feature>
<dbReference type="SUPFAM" id="SSF56935">
    <property type="entry name" value="Porins"/>
    <property type="match status" value="1"/>
</dbReference>
<evidence type="ECO:0000256" key="3">
    <source>
        <dbReference type="ARBA" id="ARBA00022448"/>
    </source>
</evidence>
<keyword evidence="6 13" id="KW-0812">Transmembrane</keyword>
<evidence type="ECO:0000256" key="5">
    <source>
        <dbReference type="ARBA" id="ARBA00022496"/>
    </source>
</evidence>
<dbReference type="InterPro" id="IPR021731">
    <property type="entry name" value="AMIN_dom"/>
</dbReference>
<dbReference type="Gene3D" id="2.170.130.10">
    <property type="entry name" value="TonB-dependent receptor, plug domain"/>
    <property type="match status" value="1"/>
</dbReference>
<evidence type="ECO:0000256" key="4">
    <source>
        <dbReference type="ARBA" id="ARBA00022452"/>
    </source>
</evidence>
<keyword evidence="3 13" id="KW-0813">Transport</keyword>
<gene>
    <name evidence="20" type="ORF">KME60_33430</name>
</gene>
<dbReference type="FunFam" id="2.40.170.20:FF:000005">
    <property type="entry name" value="TonB-dependent siderophore receptor"/>
    <property type="match status" value="1"/>
</dbReference>
<keyword evidence="12 13" id="KW-0998">Cell outer membrane</keyword>
<reference evidence="20" key="2">
    <citation type="journal article" date="2022" name="Microbiol. Resour. Announc.">
        <title>Metagenome Sequencing to Explore Phylogenomics of Terrestrial Cyanobacteria.</title>
        <authorList>
            <person name="Ward R.D."/>
            <person name="Stajich J.E."/>
            <person name="Johansen J.R."/>
            <person name="Huntemann M."/>
            <person name="Clum A."/>
            <person name="Foster B."/>
            <person name="Foster B."/>
            <person name="Roux S."/>
            <person name="Palaniappan K."/>
            <person name="Varghese N."/>
            <person name="Mukherjee S."/>
            <person name="Reddy T.B.K."/>
            <person name="Daum C."/>
            <person name="Copeland A."/>
            <person name="Chen I.A."/>
            <person name="Ivanova N.N."/>
            <person name="Kyrpides N.C."/>
            <person name="Shapiro N."/>
            <person name="Eloe-Fadrosh E.A."/>
            <person name="Pietrasiak N."/>
        </authorList>
    </citation>
    <scope>NUCLEOTIDE SEQUENCE</scope>
    <source>
        <strain evidence="20">GSE-NOS-MK-12-04C</strain>
    </source>
</reference>
<feature type="domain" description="TonB-dependent receptor plug" evidence="18">
    <location>
        <begin position="243"/>
        <end position="340"/>
    </location>
</feature>
<evidence type="ECO:0000256" key="10">
    <source>
        <dbReference type="ARBA" id="ARBA00023077"/>
    </source>
</evidence>
<evidence type="ECO:0000256" key="8">
    <source>
        <dbReference type="ARBA" id="ARBA00023004"/>
    </source>
</evidence>
<organism evidence="20 21">
    <name type="scientific">Cyanomargarita calcarea GSE-NOS-MK-12-04C</name>
    <dbReference type="NCBI Taxonomy" id="2839659"/>
    <lineage>
        <taxon>Bacteria</taxon>
        <taxon>Bacillati</taxon>
        <taxon>Cyanobacteriota</taxon>
        <taxon>Cyanophyceae</taxon>
        <taxon>Nostocales</taxon>
        <taxon>Cyanomargaritaceae</taxon>
        <taxon>Cyanomargarita</taxon>
    </lineage>
</organism>
<dbReference type="InterPro" id="IPR039426">
    <property type="entry name" value="TonB-dep_rcpt-like"/>
</dbReference>
<proteinExistence type="inferred from homology"/>
<evidence type="ECO:0000256" key="9">
    <source>
        <dbReference type="ARBA" id="ARBA00023065"/>
    </source>
</evidence>
<evidence type="ECO:0000256" key="14">
    <source>
        <dbReference type="RuleBase" id="RU003357"/>
    </source>
</evidence>
<keyword evidence="20" id="KW-0675">Receptor</keyword>
<dbReference type="Proteomes" id="UP000729701">
    <property type="component" value="Unassembled WGS sequence"/>
</dbReference>
<comment type="similarity">
    <text evidence="2 13 14">Belongs to the TonB-dependent receptor family.</text>
</comment>
<evidence type="ECO:0000313" key="20">
    <source>
        <dbReference type="EMBL" id="MBW4672195.1"/>
    </source>
</evidence>
<keyword evidence="8" id="KW-0408">Iron</keyword>
<dbReference type="PANTHER" id="PTHR32552:SF68">
    <property type="entry name" value="FERRICHROME OUTER MEMBRANE TRANSPORTER_PHAGE RECEPTOR"/>
    <property type="match status" value="1"/>
</dbReference>
<protein>
    <submittedName>
        <fullName evidence="20">TonB-dependent receptor</fullName>
    </submittedName>
</protein>
<accession>A0A951V1D7</accession>
<dbReference type="InterPro" id="IPR010105">
    <property type="entry name" value="TonB_sidphr_rcpt"/>
</dbReference>
<keyword evidence="10 14" id="KW-0798">TonB box</keyword>
<feature type="domain" description="TonB-dependent receptor-like beta-barrel" evidence="17">
    <location>
        <begin position="434"/>
        <end position="851"/>
    </location>
</feature>
<evidence type="ECO:0000256" key="2">
    <source>
        <dbReference type="ARBA" id="ARBA00009810"/>
    </source>
</evidence>
<keyword evidence="9" id="KW-0406">Ion transport</keyword>
<keyword evidence="7 16" id="KW-0732">Signal</keyword>
<dbReference type="GO" id="GO:0015344">
    <property type="term" value="F:siderophore uptake transmembrane transporter activity"/>
    <property type="evidence" value="ECO:0007669"/>
    <property type="project" value="TreeGrafter"/>
</dbReference>
<dbReference type="InterPro" id="IPR000531">
    <property type="entry name" value="Beta-barrel_TonB"/>
</dbReference>
<keyword evidence="5" id="KW-0410">Iron transport</keyword>
<evidence type="ECO:0000256" key="12">
    <source>
        <dbReference type="ARBA" id="ARBA00023237"/>
    </source>
</evidence>
<dbReference type="Pfam" id="PF00593">
    <property type="entry name" value="TonB_dep_Rec_b-barrel"/>
    <property type="match status" value="1"/>
</dbReference>
<name>A0A951V1D7_9CYAN</name>
<dbReference type="PROSITE" id="PS52016">
    <property type="entry name" value="TONB_DEPENDENT_REC_3"/>
    <property type="match status" value="1"/>
</dbReference>
<feature type="region of interest" description="Disordered" evidence="15">
    <location>
        <begin position="186"/>
        <end position="216"/>
    </location>
</feature>
<comment type="caution">
    <text evidence="20">The sequence shown here is derived from an EMBL/GenBank/DDBJ whole genome shotgun (WGS) entry which is preliminary data.</text>
</comment>
<evidence type="ECO:0000256" key="13">
    <source>
        <dbReference type="PROSITE-ProRule" id="PRU01360"/>
    </source>
</evidence>
<dbReference type="InterPro" id="IPR012910">
    <property type="entry name" value="Plug_dom"/>
</dbReference>
<evidence type="ECO:0000313" key="21">
    <source>
        <dbReference type="Proteomes" id="UP000729701"/>
    </source>
</evidence>
<evidence type="ECO:0000256" key="6">
    <source>
        <dbReference type="ARBA" id="ARBA00022692"/>
    </source>
</evidence>
<evidence type="ECO:0000256" key="1">
    <source>
        <dbReference type="ARBA" id="ARBA00004571"/>
    </source>
</evidence>
<evidence type="ECO:0000259" key="18">
    <source>
        <dbReference type="Pfam" id="PF07715"/>
    </source>
</evidence>
<keyword evidence="4 13" id="KW-1134">Transmembrane beta strand</keyword>
<dbReference type="Pfam" id="PF11741">
    <property type="entry name" value="AMIN"/>
    <property type="match status" value="1"/>
</dbReference>
<dbReference type="GO" id="GO:0038023">
    <property type="term" value="F:signaling receptor activity"/>
    <property type="evidence" value="ECO:0007669"/>
    <property type="project" value="InterPro"/>
</dbReference>
<evidence type="ECO:0000259" key="17">
    <source>
        <dbReference type="Pfam" id="PF00593"/>
    </source>
</evidence>
<dbReference type="Gene3D" id="2.40.170.20">
    <property type="entry name" value="TonB-dependent receptor, beta-barrel domain"/>
    <property type="match status" value="1"/>
</dbReference>
<dbReference type="PANTHER" id="PTHR32552">
    <property type="entry name" value="FERRICHROME IRON RECEPTOR-RELATED"/>
    <property type="match status" value="1"/>
</dbReference>
<dbReference type="Pfam" id="PF07715">
    <property type="entry name" value="Plug"/>
    <property type="match status" value="1"/>
</dbReference>
<evidence type="ECO:0000256" key="7">
    <source>
        <dbReference type="ARBA" id="ARBA00022729"/>
    </source>
</evidence>
<keyword evidence="11 13" id="KW-0472">Membrane</keyword>
<dbReference type="AlphaFoldDB" id="A0A951V1D7"/>
<evidence type="ECO:0000256" key="15">
    <source>
        <dbReference type="SAM" id="MobiDB-lite"/>
    </source>
</evidence>
<evidence type="ECO:0000256" key="16">
    <source>
        <dbReference type="SAM" id="SignalP"/>
    </source>
</evidence>
<dbReference type="NCBIfam" id="TIGR01783">
    <property type="entry name" value="TonB-siderophor"/>
    <property type="match status" value="1"/>
</dbReference>
<dbReference type="GO" id="GO:0015891">
    <property type="term" value="P:siderophore transport"/>
    <property type="evidence" value="ECO:0007669"/>
    <property type="project" value="InterPro"/>
</dbReference>
<dbReference type="FunFam" id="2.170.130.10:FF:000001">
    <property type="entry name" value="Catecholate siderophore TonB-dependent receptor"/>
    <property type="match status" value="1"/>
</dbReference>
<feature type="compositionally biased region" description="Low complexity" evidence="15">
    <location>
        <begin position="200"/>
        <end position="214"/>
    </location>
</feature>
<dbReference type="CDD" id="cd01347">
    <property type="entry name" value="ligand_gated_channel"/>
    <property type="match status" value="1"/>
</dbReference>
<feature type="signal peptide" evidence="16">
    <location>
        <begin position="1"/>
        <end position="26"/>
    </location>
</feature>
<sequence>MKLQKLLQILFVSGSTWIIVMNAAIAAATPSGREREDLHSQIVTGEIANLNELKLPATTAKMLVQTPTNSPNTGEAIAITSVKANPSEKGVEIILETTLGDKLQVANRSTGNNFVADITGGQLRLASGEAFTFRSEKPLVGITEITVTNSDANTVRVTVVGEKALPAVELFDDNAGLIFAVASTEVATQPPQKPPASEKPATQTPQETPTAQPDDPIELVVTGELSGYRVPNTTTGTRTDTPLRDIPQSIQIVPQEVLRDQQVTRLDDALRNVAGVIAEFNAGPAVYYKIRGFGVADNSLLRDGLPDPGVGDSVELANVERIEVLKGPASVLFGLGSPGGSINIVTKRPLSEPFYEVDASIGSYSFYRGAIDFSGPLNESKTALYRFNAAYRNSGSFIDFSNSESLSLSPVVSLAIGERTKLTLGVDYIETRDSGKGFGVPTVGTIFPNPNGKIPRNRNLTEPTDNVDGTTVRAGYELEHKFNDNWSLTNAFRYGSRSYYSTETRPDSLDADNRTISRSFSIYDNKFTSYTLTTNVVGKFSTGSIKHQLLFGVDLNRSIGAVPRYASGDAAPIDIFNPIYGQPSGPFTFEASNKAATDSFGIYLQDQIALTEKLKVLLGARFDGFRQNSQDFIANTESSQSDSALSPRFGIVYQPIPPVSLYASYISSFTPARGTFLFGANLDTLFEPERGRQFEVGVKADLNDRLSATLALYDLTRTNVLVTDPNNEDFQIQTGEQNSRGVELSLAGEILPGWNISAGYAYTDARITKDTTFDVGSRLESVPDHSFNVWTTYEIQKGDLKGLGFGLGLFFVGDRPGNLQNTYDIPSYLRTDASIFYKRDRFQVGLNFKNLFDREYSEIGYFGGRVGYGQPFTVQGTVSLQF</sequence>
<dbReference type="GO" id="GO:0009279">
    <property type="term" value="C:cell outer membrane"/>
    <property type="evidence" value="ECO:0007669"/>
    <property type="project" value="UniProtKB-SubCell"/>
</dbReference>
<reference evidence="20" key="1">
    <citation type="submission" date="2021-05" db="EMBL/GenBank/DDBJ databases">
        <authorList>
            <person name="Pietrasiak N."/>
            <person name="Ward R."/>
            <person name="Stajich J.E."/>
            <person name="Kurbessoian T."/>
        </authorList>
    </citation>
    <scope>NUCLEOTIDE SEQUENCE</scope>
    <source>
        <strain evidence="20">GSE-NOS-MK-12-04C</strain>
    </source>
</reference>